<accession>A0A450T5U3</accession>
<dbReference type="EMBL" id="CAADFD010000069">
    <property type="protein sequence ID" value="VFJ62054.1"/>
    <property type="molecule type" value="Genomic_DNA"/>
</dbReference>
<proteinExistence type="predicted"/>
<reference evidence="1" key="1">
    <citation type="submission" date="2019-02" db="EMBL/GenBank/DDBJ databases">
        <authorList>
            <person name="Gruber-Vodicka R. H."/>
            <person name="Seah K. B. B."/>
        </authorList>
    </citation>
    <scope>NUCLEOTIDE SEQUENCE</scope>
    <source>
        <strain evidence="1">BECK_BZ106</strain>
        <strain evidence="2">BECK_BZ15</strain>
    </source>
</reference>
<evidence type="ECO:0000313" key="1">
    <source>
        <dbReference type="EMBL" id="VFJ62054.1"/>
    </source>
</evidence>
<dbReference type="AlphaFoldDB" id="A0A450T5U3"/>
<organism evidence="1">
    <name type="scientific">Candidatus Kentrum sp. FW</name>
    <dbReference type="NCBI Taxonomy" id="2126338"/>
    <lineage>
        <taxon>Bacteria</taxon>
        <taxon>Pseudomonadati</taxon>
        <taxon>Pseudomonadota</taxon>
        <taxon>Gammaproteobacteria</taxon>
        <taxon>Candidatus Kentrum</taxon>
    </lineage>
</organism>
<gene>
    <name evidence="2" type="ORF">BECKFW1821A_GA0114235_11542</name>
    <name evidence="1" type="ORF">BECKFW1821B_GA0114236_106915</name>
</gene>
<sequence>MVDTPYGLSWKAISLIGIMDISAARDEDAEIFPISRDGLTWTRMAFIGGSGGLSGYGEDPNHSGHFLFLEGNEAINMIRYYERKSVAGVHFPLPS</sequence>
<name>A0A450T5U3_9GAMM</name>
<dbReference type="EMBL" id="CAADEW010000154">
    <property type="protein sequence ID" value="VFJ63690.1"/>
    <property type="molecule type" value="Genomic_DNA"/>
</dbReference>
<protein>
    <submittedName>
        <fullName evidence="1">Uncharacterized protein</fullName>
    </submittedName>
</protein>
<evidence type="ECO:0000313" key="2">
    <source>
        <dbReference type="EMBL" id="VFJ63690.1"/>
    </source>
</evidence>